<evidence type="ECO:0000313" key="2">
    <source>
        <dbReference type="Proteomes" id="UP000828390"/>
    </source>
</evidence>
<sequence length="315" mass="36475">MSHQLRFKEQRIAETYMIYKQYGGDIGLYGIVKKYKKQRNENDRNLLSPGIVLAKMEEHSRRFPSWYHVEDATDAFLTESLIRSPSINAFLNAKRVFDIPILTKSNTDMCSILEAILKSDIDIDNVSVCCSFGHSTVDTPHKMVVMKHRDSGTPFMEALKHQERQKSPVYIGNVVGGKFDDPSQAIIVTKEEMRHTRYLHGAYSECQFSDYIPKHEIPMRVCYGVVPNTCFNHNHVEGRLQDCTFPGTAYGTVDFDQRQRPKRNTQHFDHLSLSFAQMNCIEKCSLSLHCKFVVITCRSIKTCTKMLFYFYFTYN</sequence>
<accession>A0A9D4MGT5</accession>
<organism evidence="1 2">
    <name type="scientific">Dreissena polymorpha</name>
    <name type="common">Zebra mussel</name>
    <name type="synonym">Mytilus polymorpha</name>
    <dbReference type="NCBI Taxonomy" id="45954"/>
    <lineage>
        <taxon>Eukaryota</taxon>
        <taxon>Metazoa</taxon>
        <taxon>Spiralia</taxon>
        <taxon>Lophotrochozoa</taxon>
        <taxon>Mollusca</taxon>
        <taxon>Bivalvia</taxon>
        <taxon>Autobranchia</taxon>
        <taxon>Heteroconchia</taxon>
        <taxon>Euheterodonta</taxon>
        <taxon>Imparidentia</taxon>
        <taxon>Neoheterodontei</taxon>
        <taxon>Myida</taxon>
        <taxon>Dreissenoidea</taxon>
        <taxon>Dreissenidae</taxon>
        <taxon>Dreissena</taxon>
    </lineage>
</organism>
<comment type="caution">
    <text evidence="1">The sequence shown here is derived from an EMBL/GenBank/DDBJ whole genome shotgun (WGS) entry which is preliminary data.</text>
</comment>
<dbReference type="EMBL" id="JAIWYP010000002">
    <property type="protein sequence ID" value="KAH3875097.1"/>
    <property type="molecule type" value="Genomic_DNA"/>
</dbReference>
<protein>
    <submittedName>
        <fullName evidence="1">Uncharacterized protein</fullName>
    </submittedName>
</protein>
<dbReference type="Proteomes" id="UP000828390">
    <property type="component" value="Unassembled WGS sequence"/>
</dbReference>
<name>A0A9D4MGT5_DREPO</name>
<evidence type="ECO:0000313" key="1">
    <source>
        <dbReference type="EMBL" id="KAH3875097.1"/>
    </source>
</evidence>
<gene>
    <name evidence="1" type="ORF">DPMN_038359</name>
</gene>
<keyword evidence="2" id="KW-1185">Reference proteome</keyword>
<reference evidence="1" key="1">
    <citation type="journal article" date="2019" name="bioRxiv">
        <title>The Genome of the Zebra Mussel, Dreissena polymorpha: A Resource for Invasive Species Research.</title>
        <authorList>
            <person name="McCartney M.A."/>
            <person name="Auch B."/>
            <person name="Kono T."/>
            <person name="Mallez S."/>
            <person name="Zhang Y."/>
            <person name="Obille A."/>
            <person name="Becker A."/>
            <person name="Abrahante J.E."/>
            <person name="Garbe J."/>
            <person name="Badalamenti J.P."/>
            <person name="Herman A."/>
            <person name="Mangelson H."/>
            <person name="Liachko I."/>
            <person name="Sullivan S."/>
            <person name="Sone E.D."/>
            <person name="Koren S."/>
            <person name="Silverstein K.A.T."/>
            <person name="Beckman K.B."/>
            <person name="Gohl D.M."/>
        </authorList>
    </citation>
    <scope>NUCLEOTIDE SEQUENCE</scope>
    <source>
        <strain evidence="1">Duluth1</strain>
        <tissue evidence="1">Whole animal</tissue>
    </source>
</reference>
<reference evidence="1" key="2">
    <citation type="submission" date="2020-11" db="EMBL/GenBank/DDBJ databases">
        <authorList>
            <person name="McCartney M.A."/>
            <person name="Auch B."/>
            <person name="Kono T."/>
            <person name="Mallez S."/>
            <person name="Becker A."/>
            <person name="Gohl D.M."/>
            <person name="Silverstein K.A.T."/>
            <person name="Koren S."/>
            <person name="Bechman K.B."/>
            <person name="Herman A."/>
            <person name="Abrahante J.E."/>
            <person name="Garbe J."/>
        </authorList>
    </citation>
    <scope>NUCLEOTIDE SEQUENCE</scope>
    <source>
        <strain evidence="1">Duluth1</strain>
        <tissue evidence="1">Whole animal</tissue>
    </source>
</reference>
<dbReference type="AlphaFoldDB" id="A0A9D4MGT5"/>
<proteinExistence type="predicted"/>